<dbReference type="InterPro" id="IPR054208">
    <property type="entry name" value="DUF6914"/>
</dbReference>
<dbReference type="Pfam" id="PF21858">
    <property type="entry name" value="DUF6914"/>
    <property type="match status" value="1"/>
</dbReference>
<proteinExistence type="predicted"/>
<reference evidence="1" key="1">
    <citation type="submission" date="2021-12" db="EMBL/GenBank/DDBJ databases">
        <title>Black yeast isolated from Biological Soil Crust.</title>
        <authorList>
            <person name="Kurbessoian T."/>
        </authorList>
    </citation>
    <scope>NUCLEOTIDE SEQUENCE</scope>
    <source>
        <strain evidence="1">CCFEE 5208</strain>
    </source>
</reference>
<dbReference type="AlphaFoldDB" id="A0AAN6IZG3"/>
<name>A0AAN6IZG3_9PEZI</name>
<dbReference type="Proteomes" id="UP001168146">
    <property type="component" value="Unassembled WGS sequence"/>
</dbReference>
<evidence type="ECO:0000313" key="2">
    <source>
        <dbReference type="Proteomes" id="UP001168146"/>
    </source>
</evidence>
<sequence>MPSGKDRIYVALYTRGGKPKMKGLEDKQVAKTRLSIGLQGKTIPSKETLVEVAGRPEYVWQFEEQATSYAAAAMMLTRVSVGKVANIKRLDSVLRSTPIRAEQPGWNCVAWVQEALEGLKEDGKALGTSVTDWVLIRDTAMHYVASKITQCRFDSSVSFDRSVVATWDLLAGVETVP</sequence>
<protein>
    <submittedName>
        <fullName evidence="1">Uncharacterized protein</fullName>
    </submittedName>
</protein>
<accession>A0AAN6IZG3</accession>
<evidence type="ECO:0000313" key="1">
    <source>
        <dbReference type="EMBL" id="KAK0303821.1"/>
    </source>
</evidence>
<comment type="caution">
    <text evidence="1">The sequence shown here is derived from an EMBL/GenBank/DDBJ whole genome shotgun (WGS) entry which is preliminary data.</text>
</comment>
<dbReference type="EMBL" id="JASUXU010000140">
    <property type="protein sequence ID" value="KAK0303821.1"/>
    <property type="molecule type" value="Genomic_DNA"/>
</dbReference>
<organism evidence="1 2">
    <name type="scientific">Friedmanniomyces endolithicus</name>
    <dbReference type="NCBI Taxonomy" id="329885"/>
    <lineage>
        <taxon>Eukaryota</taxon>
        <taxon>Fungi</taxon>
        <taxon>Dikarya</taxon>
        <taxon>Ascomycota</taxon>
        <taxon>Pezizomycotina</taxon>
        <taxon>Dothideomycetes</taxon>
        <taxon>Dothideomycetidae</taxon>
        <taxon>Mycosphaerellales</taxon>
        <taxon>Teratosphaeriaceae</taxon>
        <taxon>Friedmanniomyces</taxon>
    </lineage>
</organism>
<gene>
    <name evidence="1" type="ORF">LTR82_017428</name>
</gene>